<evidence type="ECO:0000313" key="1">
    <source>
        <dbReference type="EMBL" id="MFL9879796.1"/>
    </source>
</evidence>
<sequence length="118" mass="12507">MGFSSAHATAFYSEVAASKVIWTIRDAAGFPAPKSTSSGRAMPFWSSESRATLVVKNVSAYGGFKAVAISLEEFCARWIPGLESDGLLAGLNWSGERATGYDVSPGDLLCNLEAACHR</sequence>
<gene>
    <name evidence="1" type="ORF">PQR63_15460</name>
</gene>
<dbReference type="RefSeq" id="WP_408168886.1">
    <property type="nucleotide sequence ID" value="NZ_JAQQFR010000009.1"/>
</dbReference>
<dbReference type="InterPro" id="IPR021284">
    <property type="entry name" value="DUF2750"/>
</dbReference>
<dbReference type="EMBL" id="JAQQFR010000009">
    <property type="protein sequence ID" value="MFL9879796.1"/>
    <property type="molecule type" value="Genomic_DNA"/>
</dbReference>
<proteinExistence type="predicted"/>
<name>A0ABW8ZCB5_9BURK</name>
<comment type="caution">
    <text evidence="1">The sequence shown here is derived from an EMBL/GenBank/DDBJ whole genome shotgun (WGS) entry which is preliminary data.</text>
</comment>
<protein>
    <submittedName>
        <fullName evidence="1">DUF2750 domain-containing protein</fullName>
    </submittedName>
</protein>
<evidence type="ECO:0000313" key="2">
    <source>
        <dbReference type="Proteomes" id="UP001629214"/>
    </source>
</evidence>
<dbReference type="Proteomes" id="UP001629214">
    <property type="component" value="Unassembled WGS sequence"/>
</dbReference>
<organism evidence="1 2">
    <name type="scientific">Herbaspirillum rhizosphaerae</name>
    <dbReference type="NCBI Taxonomy" id="346179"/>
    <lineage>
        <taxon>Bacteria</taxon>
        <taxon>Pseudomonadati</taxon>
        <taxon>Pseudomonadota</taxon>
        <taxon>Betaproteobacteria</taxon>
        <taxon>Burkholderiales</taxon>
        <taxon>Oxalobacteraceae</taxon>
        <taxon>Herbaspirillum</taxon>
    </lineage>
</organism>
<reference evidence="1 2" key="1">
    <citation type="journal article" date="2024" name="Chem. Sci.">
        <title>Discovery of megapolipeptins by genome mining of a Burkholderiales bacteria collection.</title>
        <authorList>
            <person name="Paulo B.S."/>
            <person name="Recchia M.J.J."/>
            <person name="Lee S."/>
            <person name="Fergusson C.H."/>
            <person name="Romanowski S.B."/>
            <person name="Hernandez A."/>
            <person name="Krull N."/>
            <person name="Liu D.Y."/>
            <person name="Cavanagh H."/>
            <person name="Bos A."/>
            <person name="Gray C.A."/>
            <person name="Murphy B.T."/>
            <person name="Linington R.G."/>
            <person name="Eustaquio A.S."/>
        </authorList>
    </citation>
    <scope>NUCLEOTIDE SEQUENCE [LARGE SCALE GENOMIC DNA]</scope>
    <source>
        <strain evidence="1 2">RL21-008-BIB-B</strain>
    </source>
</reference>
<accession>A0ABW8ZCB5</accession>
<keyword evidence="2" id="KW-1185">Reference proteome</keyword>
<dbReference type="Pfam" id="PF11042">
    <property type="entry name" value="DUF2750"/>
    <property type="match status" value="1"/>
</dbReference>